<evidence type="ECO:0000256" key="2">
    <source>
        <dbReference type="ARBA" id="ARBA00011018"/>
    </source>
</evidence>
<keyword evidence="5 10" id="KW-0210">Decarboxylase</keyword>
<dbReference type="EC" id="4.1.1.23" evidence="3 10"/>
<dbReference type="UniPathway" id="UPA00070">
    <property type="reaction ID" value="UER00120"/>
</dbReference>
<comment type="catalytic activity">
    <reaction evidence="10">
        <text>orotidine 5'-phosphate + H(+) = UMP + CO2</text>
        <dbReference type="Rhea" id="RHEA:11596"/>
        <dbReference type="ChEBI" id="CHEBI:15378"/>
        <dbReference type="ChEBI" id="CHEBI:16526"/>
        <dbReference type="ChEBI" id="CHEBI:57538"/>
        <dbReference type="ChEBI" id="CHEBI:57865"/>
        <dbReference type="EC" id="4.1.1.23"/>
    </reaction>
</comment>
<dbReference type="GO" id="GO:0004588">
    <property type="term" value="F:orotate phosphoribosyltransferase activity"/>
    <property type="evidence" value="ECO:0007669"/>
    <property type="project" value="TreeGrafter"/>
</dbReference>
<dbReference type="NCBIfam" id="TIGR01740">
    <property type="entry name" value="pyrF"/>
    <property type="match status" value="1"/>
</dbReference>
<sequence length="293" mass="31822">MSTPPRSSLTQPFTTRADLPNTHPLTSYLLQLITIKRSNLCVSADVTSTSALLKLAEEVGDSICVLKTHADIIDHFSDRTIMGLQEISRRKKFLIFEDRKFGDIGNTVQKQYTSGPLRIAHWAHITNAHLFPGPSIITALSSAATSTLASHNQSVSTEISTGTPRSSIESTSSPSPPSPPNPPPPPPAHHPQTQHRHRHNHHLPNLRALPPPAAALPLPQRLPRLLPRQPLRRHPLRPGPPPHARGLLLLAQMSSADNLLTPEYTAACVAAARAHPDFVMGFVCQRALGGGGW</sequence>
<evidence type="ECO:0000256" key="8">
    <source>
        <dbReference type="PIRSR" id="PIRSR614732-1"/>
    </source>
</evidence>
<dbReference type="InterPro" id="IPR013785">
    <property type="entry name" value="Aldolase_TIM"/>
</dbReference>
<evidence type="ECO:0000313" key="13">
    <source>
        <dbReference type="EMBL" id="KAA6412066.1"/>
    </source>
</evidence>
<feature type="compositionally biased region" description="Polar residues" evidence="11">
    <location>
        <begin position="151"/>
        <end position="173"/>
    </location>
</feature>
<accession>A0A5M8PTQ7</accession>
<dbReference type="PROSITE" id="PS00156">
    <property type="entry name" value="OMPDECASE"/>
    <property type="match status" value="1"/>
</dbReference>
<dbReference type="Proteomes" id="UP000324767">
    <property type="component" value="Unassembled WGS sequence"/>
</dbReference>
<feature type="active site" description="For OMPdecase activity" evidence="8">
    <location>
        <position position="100"/>
    </location>
</feature>
<reference evidence="13 14" key="1">
    <citation type="submission" date="2019-09" db="EMBL/GenBank/DDBJ databases">
        <title>The hologenome of the rock-dwelling lichen Lasallia pustulata.</title>
        <authorList>
            <person name="Greshake Tzovaras B."/>
            <person name="Segers F."/>
            <person name="Bicker A."/>
            <person name="Dal Grande F."/>
            <person name="Otte J."/>
            <person name="Hankeln T."/>
            <person name="Schmitt I."/>
            <person name="Ebersberger I."/>
        </authorList>
    </citation>
    <scope>NUCLEOTIDE SEQUENCE [LARGE SCALE GENOMIC DNA]</scope>
    <source>
        <strain evidence="13">A1-1</strain>
    </source>
</reference>
<feature type="region of interest" description="Disordered" evidence="11">
    <location>
        <begin position="151"/>
        <end position="217"/>
    </location>
</feature>
<dbReference type="SMART" id="SM00934">
    <property type="entry name" value="OMPdecase"/>
    <property type="match status" value="1"/>
</dbReference>
<evidence type="ECO:0000256" key="10">
    <source>
        <dbReference type="RuleBase" id="RU000512"/>
    </source>
</evidence>
<evidence type="ECO:0000256" key="11">
    <source>
        <dbReference type="SAM" id="MobiDB-lite"/>
    </source>
</evidence>
<feature type="compositionally biased region" description="Basic residues" evidence="11">
    <location>
        <begin position="192"/>
        <end position="204"/>
    </location>
</feature>
<evidence type="ECO:0000256" key="9">
    <source>
        <dbReference type="PIRSR" id="PIRSR614732-2"/>
    </source>
</evidence>
<dbReference type="GO" id="GO:0044205">
    <property type="term" value="P:'de novo' UMP biosynthetic process"/>
    <property type="evidence" value="ECO:0007669"/>
    <property type="project" value="UniProtKB-UniPathway"/>
</dbReference>
<evidence type="ECO:0000256" key="6">
    <source>
        <dbReference type="ARBA" id="ARBA00022975"/>
    </source>
</evidence>
<dbReference type="PANTHER" id="PTHR19278">
    <property type="entry name" value="OROTATE PHOSPHORIBOSYLTRANSFERASE"/>
    <property type="match status" value="1"/>
</dbReference>
<gene>
    <name evidence="13" type="ORF">FRX48_04216</name>
</gene>
<comment type="caution">
    <text evidence="13">The sequence shown here is derived from an EMBL/GenBank/DDBJ whole genome shotgun (WGS) entry which is preliminary data.</text>
</comment>
<evidence type="ECO:0000259" key="12">
    <source>
        <dbReference type="SMART" id="SM00934"/>
    </source>
</evidence>
<dbReference type="InterPro" id="IPR011060">
    <property type="entry name" value="RibuloseP-bd_barrel"/>
</dbReference>
<dbReference type="EMBL" id="VXIT01000006">
    <property type="protein sequence ID" value="KAA6412066.1"/>
    <property type="molecule type" value="Genomic_DNA"/>
</dbReference>
<feature type="active site" description="For OMPdecase activity" evidence="8">
    <location>
        <position position="103"/>
    </location>
</feature>
<evidence type="ECO:0000256" key="3">
    <source>
        <dbReference type="ARBA" id="ARBA00012321"/>
    </source>
</evidence>
<organism evidence="13 14">
    <name type="scientific">Lasallia pustulata</name>
    <dbReference type="NCBI Taxonomy" id="136370"/>
    <lineage>
        <taxon>Eukaryota</taxon>
        <taxon>Fungi</taxon>
        <taxon>Dikarya</taxon>
        <taxon>Ascomycota</taxon>
        <taxon>Pezizomycotina</taxon>
        <taxon>Lecanoromycetes</taxon>
        <taxon>OSLEUM clade</taxon>
        <taxon>Umbilicariomycetidae</taxon>
        <taxon>Umbilicariales</taxon>
        <taxon>Umbilicariaceae</taxon>
        <taxon>Lasallia</taxon>
    </lineage>
</organism>
<name>A0A5M8PTQ7_9LECA</name>
<dbReference type="InterPro" id="IPR014732">
    <property type="entry name" value="OMPdecase"/>
</dbReference>
<feature type="binding site" evidence="9">
    <location>
        <position position="45"/>
    </location>
    <ligand>
        <name>substrate</name>
    </ligand>
</feature>
<protein>
    <recommendedName>
        <fullName evidence="4 10">Orotidine 5'-phosphate decarboxylase</fullName>
        <ecNumber evidence="3 10">4.1.1.23</ecNumber>
    </recommendedName>
</protein>
<evidence type="ECO:0000256" key="1">
    <source>
        <dbReference type="ARBA" id="ARBA00004861"/>
    </source>
</evidence>
<dbReference type="Pfam" id="PF00215">
    <property type="entry name" value="OMPdecase"/>
    <property type="match status" value="1"/>
</dbReference>
<feature type="active site" description="For OMPdecase activity" evidence="8">
    <location>
        <position position="98"/>
    </location>
</feature>
<feature type="compositionally biased region" description="Pro residues" evidence="11">
    <location>
        <begin position="174"/>
        <end position="189"/>
    </location>
</feature>
<evidence type="ECO:0000313" key="14">
    <source>
        <dbReference type="Proteomes" id="UP000324767"/>
    </source>
</evidence>
<feature type="binding site" evidence="9">
    <location>
        <position position="67"/>
    </location>
    <ligand>
        <name>substrate</name>
    </ligand>
</feature>
<comment type="similarity">
    <text evidence="2 10">Belongs to the OMP decarboxylase family.</text>
</comment>
<evidence type="ECO:0000256" key="5">
    <source>
        <dbReference type="ARBA" id="ARBA00022793"/>
    </source>
</evidence>
<dbReference type="SUPFAM" id="SSF51366">
    <property type="entry name" value="Ribulose-phoshate binding barrel"/>
    <property type="match status" value="1"/>
</dbReference>
<dbReference type="GO" id="GO:0004590">
    <property type="term" value="F:orotidine-5'-phosphate decarboxylase activity"/>
    <property type="evidence" value="ECO:0007669"/>
    <property type="project" value="UniProtKB-EC"/>
</dbReference>
<dbReference type="PANTHER" id="PTHR19278:SF9">
    <property type="entry name" value="URIDINE 5'-MONOPHOSPHATE SYNTHASE"/>
    <property type="match status" value="1"/>
</dbReference>
<evidence type="ECO:0000256" key="7">
    <source>
        <dbReference type="ARBA" id="ARBA00023239"/>
    </source>
</evidence>
<feature type="domain" description="Orotidine 5'-phosphate decarboxylase" evidence="12">
    <location>
        <begin position="39"/>
        <end position="291"/>
    </location>
</feature>
<comment type="pathway">
    <text evidence="1 10">Pyrimidine metabolism; UMP biosynthesis via de novo pathway; UMP from orotate: step 2/2.</text>
</comment>
<dbReference type="AlphaFoldDB" id="A0A5M8PTQ7"/>
<dbReference type="GO" id="GO:0006207">
    <property type="term" value="P:'de novo' pyrimidine nucleobase biosynthetic process"/>
    <property type="evidence" value="ECO:0007669"/>
    <property type="project" value="InterPro"/>
</dbReference>
<keyword evidence="7 10" id="KW-0456">Lyase</keyword>
<dbReference type="InterPro" id="IPR018089">
    <property type="entry name" value="OMPdecase_AS"/>
</dbReference>
<dbReference type="OrthoDB" id="10263753at2759"/>
<evidence type="ECO:0000256" key="4">
    <source>
        <dbReference type="ARBA" id="ARBA00021923"/>
    </source>
</evidence>
<dbReference type="Gene3D" id="3.20.20.70">
    <property type="entry name" value="Aldolase class I"/>
    <property type="match status" value="2"/>
</dbReference>
<keyword evidence="6 10" id="KW-0665">Pyrimidine biosynthesis</keyword>
<proteinExistence type="inferred from homology"/>
<dbReference type="InterPro" id="IPR001754">
    <property type="entry name" value="OMPdeCOase_dom"/>
</dbReference>